<dbReference type="Pfam" id="PF26017">
    <property type="entry name" value="BACK_BTBD8"/>
    <property type="match status" value="1"/>
</dbReference>
<dbReference type="GO" id="GO:0005634">
    <property type="term" value="C:nucleus"/>
    <property type="evidence" value="ECO:0007669"/>
    <property type="project" value="UniProtKB-SubCell"/>
</dbReference>
<feature type="compositionally biased region" description="Low complexity" evidence="11">
    <location>
        <begin position="1016"/>
        <end position="1035"/>
    </location>
</feature>
<feature type="domain" description="Protein kinase" evidence="12">
    <location>
        <begin position="1188"/>
        <end position="1480"/>
    </location>
</feature>
<evidence type="ECO:0000256" key="5">
    <source>
        <dbReference type="ARBA" id="ARBA00022777"/>
    </source>
</evidence>
<feature type="compositionally biased region" description="Basic and acidic residues" evidence="11">
    <location>
        <begin position="1127"/>
        <end position="1137"/>
    </location>
</feature>
<evidence type="ECO:0000256" key="10">
    <source>
        <dbReference type="PROSITE-ProRule" id="PRU10141"/>
    </source>
</evidence>
<organism evidence="14 15">
    <name type="scientific">Strigamia maritima</name>
    <name type="common">European centipede</name>
    <name type="synonym">Geophilus maritimus</name>
    <dbReference type="NCBI Taxonomy" id="126957"/>
    <lineage>
        <taxon>Eukaryota</taxon>
        <taxon>Metazoa</taxon>
        <taxon>Ecdysozoa</taxon>
        <taxon>Arthropoda</taxon>
        <taxon>Myriapoda</taxon>
        <taxon>Chilopoda</taxon>
        <taxon>Pleurostigmophora</taxon>
        <taxon>Geophilomorpha</taxon>
        <taxon>Linotaeniidae</taxon>
        <taxon>Strigamia</taxon>
    </lineage>
</organism>
<feature type="compositionally biased region" description="Basic and acidic residues" evidence="11">
    <location>
        <begin position="97"/>
        <end position="108"/>
    </location>
</feature>
<evidence type="ECO:0000256" key="8">
    <source>
        <dbReference type="ARBA" id="ARBA00023163"/>
    </source>
</evidence>
<keyword evidence="3" id="KW-0808">Transferase</keyword>
<evidence type="ECO:0000313" key="15">
    <source>
        <dbReference type="Proteomes" id="UP000014500"/>
    </source>
</evidence>
<evidence type="ECO:0000259" key="13">
    <source>
        <dbReference type="PROSITE" id="PS50097"/>
    </source>
</evidence>
<feature type="region of interest" description="Disordered" evidence="11">
    <location>
        <begin position="20"/>
        <end position="108"/>
    </location>
</feature>
<feature type="compositionally biased region" description="Low complexity" evidence="11">
    <location>
        <begin position="872"/>
        <end position="885"/>
    </location>
</feature>
<dbReference type="InterPro" id="IPR017441">
    <property type="entry name" value="Protein_kinase_ATP_BS"/>
</dbReference>
<evidence type="ECO:0000256" key="4">
    <source>
        <dbReference type="ARBA" id="ARBA00022741"/>
    </source>
</evidence>
<feature type="region of interest" description="Disordered" evidence="11">
    <location>
        <begin position="393"/>
        <end position="493"/>
    </location>
</feature>
<dbReference type="GO" id="GO:0005524">
    <property type="term" value="F:ATP binding"/>
    <property type="evidence" value="ECO:0007669"/>
    <property type="project" value="UniProtKB-UniRule"/>
</dbReference>
<keyword evidence="15" id="KW-1185">Reference proteome</keyword>
<keyword evidence="2" id="KW-0723">Serine/threonine-protein kinase</keyword>
<dbReference type="PROSITE" id="PS00108">
    <property type="entry name" value="PROTEIN_KINASE_ST"/>
    <property type="match status" value="1"/>
</dbReference>
<dbReference type="InterPro" id="IPR008271">
    <property type="entry name" value="Ser/Thr_kinase_AS"/>
</dbReference>
<reference evidence="15" key="1">
    <citation type="submission" date="2011-05" db="EMBL/GenBank/DDBJ databases">
        <authorList>
            <person name="Richards S.R."/>
            <person name="Qu J."/>
            <person name="Jiang H."/>
            <person name="Jhangiani S.N."/>
            <person name="Agravi P."/>
            <person name="Goodspeed R."/>
            <person name="Gross S."/>
            <person name="Mandapat C."/>
            <person name="Jackson L."/>
            <person name="Mathew T."/>
            <person name="Pu L."/>
            <person name="Thornton R."/>
            <person name="Saada N."/>
            <person name="Wilczek-Boney K.B."/>
            <person name="Lee S."/>
            <person name="Kovar C."/>
            <person name="Wu Y."/>
            <person name="Scherer S.E."/>
            <person name="Worley K.C."/>
            <person name="Muzny D.M."/>
            <person name="Gibbs R."/>
        </authorList>
    </citation>
    <scope>NUCLEOTIDE SEQUENCE</scope>
    <source>
        <strain evidence="15">Brora</strain>
    </source>
</reference>
<dbReference type="FunFam" id="3.30.200.20:FF:000227">
    <property type="entry name" value="Cyclin-dependent kinase 9"/>
    <property type="match status" value="1"/>
</dbReference>
<dbReference type="InterPro" id="IPR011009">
    <property type="entry name" value="Kinase-like_dom_sf"/>
</dbReference>
<evidence type="ECO:0000259" key="12">
    <source>
        <dbReference type="PROSITE" id="PS50011"/>
    </source>
</evidence>
<dbReference type="Proteomes" id="UP000014500">
    <property type="component" value="Unassembled WGS sequence"/>
</dbReference>
<dbReference type="CDD" id="cd18286">
    <property type="entry name" value="BTB2_POZ_BTBD8"/>
    <property type="match status" value="1"/>
</dbReference>
<dbReference type="Pfam" id="PF00651">
    <property type="entry name" value="BTB"/>
    <property type="match status" value="1"/>
</dbReference>
<feature type="compositionally biased region" description="Polar residues" evidence="11">
    <location>
        <begin position="1005"/>
        <end position="1015"/>
    </location>
</feature>
<feature type="region of interest" description="Disordered" evidence="11">
    <location>
        <begin position="848"/>
        <end position="1172"/>
    </location>
</feature>
<keyword evidence="4 10" id="KW-0547">Nucleotide-binding</keyword>
<evidence type="ECO:0000256" key="7">
    <source>
        <dbReference type="ARBA" id="ARBA00023015"/>
    </source>
</evidence>
<name>T1IY59_STRMM</name>
<keyword evidence="7" id="KW-0805">Transcription regulation</keyword>
<keyword evidence="9" id="KW-0539">Nucleus</keyword>
<evidence type="ECO:0000256" key="1">
    <source>
        <dbReference type="ARBA" id="ARBA00004123"/>
    </source>
</evidence>
<dbReference type="SUPFAM" id="SSF56112">
    <property type="entry name" value="Protein kinase-like (PK-like)"/>
    <property type="match status" value="1"/>
</dbReference>
<comment type="subcellular location">
    <subcellularLocation>
        <location evidence="1">Nucleus</location>
    </subcellularLocation>
</comment>
<dbReference type="STRING" id="126957.T1IY59"/>
<feature type="compositionally biased region" description="Basic and acidic residues" evidence="11">
    <location>
        <begin position="444"/>
        <end position="459"/>
    </location>
</feature>
<dbReference type="CDD" id="cd14733">
    <property type="entry name" value="BACK"/>
    <property type="match status" value="1"/>
</dbReference>
<keyword evidence="6 10" id="KW-0067">ATP-binding</keyword>
<evidence type="ECO:0000256" key="9">
    <source>
        <dbReference type="ARBA" id="ARBA00023242"/>
    </source>
</evidence>
<accession>T1IY59</accession>
<feature type="compositionally biased region" description="Low complexity" evidence="11">
    <location>
        <begin position="1145"/>
        <end position="1162"/>
    </location>
</feature>
<dbReference type="InterPro" id="IPR000210">
    <property type="entry name" value="BTB/POZ_dom"/>
</dbReference>
<dbReference type="PROSITE" id="PS00107">
    <property type="entry name" value="PROTEIN_KINASE_ATP"/>
    <property type="match status" value="1"/>
</dbReference>
<dbReference type="SUPFAM" id="SSF54695">
    <property type="entry name" value="POZ domain"/>
    <property type="match status" value="1"/>
</dbReference>
<feature type="compositionally biased region" description="Basic and acidic residues" evidence="11">
    <location>
        <begin position="1069"/>
        <end position="1087"/>
    </location>
</feature>
<dbReference type="SMART" id="SM00220">
    <property type="entry name" value="S_TKc"/>
    <property type="match status" value="1"/>
</dbReference>
<keyword evidence="5" id="KW-0418">Kinase</keyword>
<evidence type="ECO:0000256" key="11">
    <source>
        <dbReference type="SAM" id="MobiDB-lite"/>
    </source>
</evidence>
<feature type="domain" description="BTB" evidence="13">
    <location>
        <begin position="511"/>
        <end position="578"/>
    </location>
</feature>
<evidence type="ECO:0000256" key="2">
    <source>
        <dbReference type="ARBA" id="ARBA00022527"/>
    </source>
</evidence>
<feature type="compositionally biased region" description="Polar residues" evidence="11">
    <location>
        <begin position="905"/>
        <end position="945"/>
    </location>
</feature>
<dbReference type="InterPro" id="IPR011333">
    <property type="entry name" value="SKP1/BTB/POZ_sf"/>
</dbReference>
<evidence type="ECO:0000313" key="14">
    <source>
        <dbReference type="EnsemblMetazoa" id="SMAR006160-PA"/>
    </source>
</evidence>
<sequence>MEEKRKNCVAHKTEVENSINNNTRNNCMDRGQCGSDGECEDDHYSGISEPFELTNLESPSNSSLFMSDVNAGLTSDTDSGVHRDETATPKSNEASSDEDKSHPLMRRDTFDLLDMVSSGDEDRNSTTVKDDIEIESPVVWAIGDDDIKKSDNECFTSPPLKKMCETTPVDTNSLEIIKNDDTNDEFIEIDKEALKTSPEIDLMIEPQVDGTICLDDVKGAECGIPGKYCGNIFSPDSIVSEKSPILHEEFQKEGGIFQFQRKMSSRKSSASQSPEADSLNIESVPFTNLISLEEKGENIEIVSQFAEEPAEDSDEDDEKGQGSFFVFIDMNKLGEPKPDEPKICRRRAISFTAGEENLMMGEISDATKIESLSDEEQSAPKCSTSVYMYIDAASSDSRDSTLSRKPQSKKTPRQEPPGKTRHLRTHSLGQELRLNISTSTPEPPRAKDDMKLHDLLRGNDDDDVNSEFSESALDRSSSVLSPDGTDDSDRRGPCSKLGDDLLTMFLDEINTDVVINVNGRDIKAHKCILSSRCSYFAAMLSGGWLESSGNVINLQGFSFTAVHFALCHIYCGATSIPKEADILELASLADMLGLEGLKDVVALTLKAKYCHFFHKPCATCINGVMECLTLCANYGLEELYDKSLRWITKYMACTWPTKPFATLPSDLINKCYLAATAEITVDTVLDTIMICDKLMTTLPHVKWSEPVFGLSSKLLEACTVFMARNFHAVLTSKNFLDLGKGQSWNVNALEDTIMVALDSLTPDSACLSYATLDELLGCGESCLIDPETIENFIELLHKIQRRVERYLIHNANRVVQSPSWAKLSPTTQKRIKDAAVIVFEFGKPTAPPPRLSSLNRRFHRGKPHSPVDRSESSTTSSSSGRLTGSKRQVRSLTNKLTLTRPITAPTPQNSKSTPSQKKASATGTDLKNSTLKRSASITDNATEATPKSKPSVPNRNTDVGIAKLRKTNVRDRLTSNARPKSWPNKEKAQHPVKTQNKENSKETRLSATTTTSRPNSKASVSTRSSSGSMSRPKSANYTTDPEVDVVRPTRSATTSALRETKSSSSKKVPHVEPEKVTPKAKVQEAKTTRHAVSSARKGKEDKHQKPHTKTVGEAFSKGRQGVAVVRQFKDEAQKPDPTKQGIRMSSAQQQQQQQQQQQASSSESKTDFNKSIPIDDYEYPYCDEVAKYDKMAKIGQGTFGEVFKAKHKKTKKLVALKKVLMDNEKEGFPITALREIRILQLLKHENVVNLIEISSQFNRSKSTFYLVFDFCEHDLAGLLSNVNVKFSLGEIKKVMQQLLNGLYFIHSNKILHRDMKAANILITKSGVLKLADFGLARAFSVNKNGAANRYTNRVVTLWYRPPELLLGERNYGPSVDQWGAGCIMAEMWTRSPIMQGGTEQHQVTLISQLCGSISPEAWPGVEKLELYNKLELPKGQKRKVKERLKAYVKDQFALDLLDKLLILDPKKRVDSDSALNHDFFWTDPMPGDLARMLSTHTQSMFEFLAPRRRAPQPHAAAPPNAGRPPTSATTEGQYHDRVF</sequence>
<feature type="region of interest" description="Disordered" evidence="11">
    <location>
        <begin position="1511"/>
        <end position="1539"/>
    </location>
</feature>
<dbReference type="EMBL" id="JH431671">
    <property type="status" value="NOT_ANNOTATED_CDS"/>
    <property type="molecule type" value="Genomic_DNA"/>
</dbReference>
<dbReference type="FunFam" id="1.10.510.10:FF:000203">
    <property type="entry name" value="Cyclin-dependent kinase 9"/>
    <property type="match status" value="1"/>
</dbReference>
<dbReference type="Gene3D" id="3.30.710.10">
    <property type="entry name" value="Potassium Channel Kv1.1, Chain A"/>
    <property type="match status" value="1"/>
</dbReference>
<protein>
    <recommendedName>
        <fullName evidence="16">Protein kinase domain-containing protein</fullName>
    </recommendedName>
</protein>
<dbReference type="GO" id="GO:0004674">
    <property type="term" value="F:protein serine/threonine kinase activity"/>
    <property type="evidence" value="ECO:0007669"/>
    <property type="project" value="UniProtKB-KW"/>
</dbReference>
<evidence type="ECO:0008006" key="16">
    <source>
        <dbReference type="Google" id="ProtNLM"/>
    </source>
</evidence>
<proteinExistence type="predicted"/>
<keyword evidence="8" id="KW-0804">Transcription</keyword>
<dbReference type="PROSITE" id="PS50097">
    <property type="entry name" value="BTB"/>
    <property type="match status" value="1"/>
</dbReference>
<dbReference type="InterPro" id="IPR043225">
    <property type="entry name" value="BACK_BTBD8"/>
</dbReference>
<feature type="compositionally biased region" description="Polar residues" evidence="11">
    <location>
        <begin position="1050"/>
        <end position="1066"/>
    </location>
</feature>
<dbReference type="PANTHER" id="PTHR22427">
    <property type="entry name" value="GH15728P"/>
    <property type="match status" value="1"/>
</dbReference>
<dbReference type="EnsemblMetazoa" id="SMAR006160-RA">
    <property type="protein sequence ID" value="SMAR006160-PA"/>
    <property type="gene ID" value="SMAR006160"/>
</dbReference>
<evidence type="ECO:0000256" key="3">
    <source>
        <dbReference type="ARBA" id="ARBA00022679"/>
    </source>
</evidence>
<dbReference type="InterPro" id="IPR000719">
    <property type="entry name" value="Prot_kinase_dom"/>
</dbReference>
<feature type="compositionally biased region" description="Polar residues" evidence="11">
    <location>
        <begin position="55"/>
        <end position="65"/>
    </location>
</feature>
<dbReference type="Gene3D" id="3.30.200.20">
    <property type="entry name" value="Phosphorylase Kinase, domain 1"/>
    <property type="match status" value="1"/>
</dbReference>
<evidence type="ECO:0000256" key="6">
    <source>
        <dbReference type="ARBA" id="ARBA00022840"/>
    </source>
</evidence>
<dbReference type="PROSITE" id="PS50011">
    <property type="entry name" value="PROTEIN_KINASE_DOM"/>
    <property type="match status" value="1"/>
</dbReference>
<dbReference type="SMART" id="SM00225">
    <property type="entry name" value="BTB"/>
    <property type="match status" value="1"/>
</dbReference>
<dbReference type="CDD" id="cd18490">
    <property type="entry name" value="BACK_BTBD8"/>
    <property type="match status" value="1"/>
</dbReference>
<dbReference type="eggNOG" id="KOG0669">
    <property type="taxonomic scope" value="Eukaryota"/>
</dbReference>
<dbReference type="Gene3D" id="1.10.510.10">
    <property type="entry name" value="Transferase(Phosphotransferase) domain 1"/>
    <property type="match status" value="1"/>
</dbReference>
<feature type="binding site" evidence="10">
    <location>
        <position position="1217"/>
    </location>
    <ligand>
        <name>ATP</name>
        <dbReference type="ChEBI" id="CHEBI:30616"/>
    </ligand>
</feature>
<dbReference type="HOGENOM" id="CLU_246889_0_0_1"/>
<feature type="compositionally biased region" description="Polar residues" evidence="11">
    <location>
        <begin position="466"/>
        <end position="480"/>
    </location>
</feature>
<dbReference type="Pfam" id="PF00069">
    <property type="entry name" value="Pkinase"/>
    <property type="match status" value="1"/>
</dbReference>
<reference evidence="14" key="2">
    <citation type="submission" date="2015-02" db="UniProtKB">
        <authorList>
            <consortium name="EnsemblMetazoa"/>
        </authorList>
    </citation>
    <scope>IDENTIFICATION</scope>
</reference>
<feature type="compositionally biased region" description="Basic and acidic residues" evidence="11">
    <location>
        <begin position="983"/>
        <end position="1004"/>
    </location>
</feature>
<dbReference type="CDD" id="cd07865">
    <property type="entry name" value="STKc_CDK9"/>
    <property type="match status" value="1"/>
</dbReference>
<dbReference type="PANTHER" id="PTHR22427:SF7">
    <property type="entry name" value="GH15728P"/>
    <property type="match status" value="1"/>
</dbReference>